<gene>
    <name evidence="2" type="ORF">PBAH0796_LOCUS3489</name>
</gene>
<organism evidence="2">
    <name type="scientific">Pyrodinium bahamense</name>
    <dbReference type="NCBI Taxonomy" id="73915"/>
    <lineage>
        <taxon>Eukaryota</taxon>
        <taxon>Sar</taxon>
        <taxon>Alveolata</taxon>
        <taxon>Dinophyceae</taxon>
        <taxon>Gonyaulacales</taxon>
        <taxon>Pyrocystaceae</taxon>
        <taxon>Pyrodinium</taxon>
    </lineage>
</organism>
<accession>A0A7R9ZYI9</accession>
<evidence type="ECO:0000256" key="1">
    <source>
        <dbReference type="SAM" id="Phobius"/>
    </source>
</evidence>
<keyword evidence="1" id="KW-1133">Transmembrane helix</keyword>
<proteinExistence type="predicted"/>
<feature type="transmembrane region" description="Helical" evidence="1">
    <location>
        <begin position="97"/>
        <end position="116"/>
    </location>
</feature>
<dbReference type="EMBL" id="HBEG01005834">
    <property type="protein sequence ID" value="CAD8347750.1"/>
    <property type="molecule type" value="Transcribed_RNA"/>
</dbReference>
<feature type="transmembrane region" description="Helical" evidence="1">
    <location>
        <begin position="128"/>
        <end position="149"/>
    </location>
</feature>
<keyword evidence="1" id="KW-0812">Transmembrane</keyword>
<protein>
    <submittedName>
        <fullName evidence="2">Uncharacterized protein</fullName>
    </submittedName>
</protein>
<keyword evidence="1" id="KW-0472">Membrane</keyword>
<reference evidence="2" key="1">
    <citation type="submission" date="2021-01" db="EMBL/GenBank/DDBJ databases">
        <authorList>
            <person name="Corre E."/>
            <person name="Pelletier E."/>
            <person name="Niang G."/>
            <person name="Scheremetjew M."/>
            <person name="Finn R."/>
            <person name="Kale V."/>
            <person name="Holt S."/>
            <person name="Cochrane G."/>
            <person name="Meng A."/>
            <person name="Brown T."/>
            <person name="Cohen L."/>
        </authorList>
    </citation>
    <scope>NUCLEOTIDE SEQUENCE</scope>
    <source>
        <strain evidence="2">Pbaha01</strain>
    </source>
</reference>
<sequence>MATRVHPADHPGPAVQLGRPVDAAISRPPHPVVQATALRAPTSEMRVVQATVISAPAAYPAPQPQVMNYMGESPYAGPAHAAYADEQDTICLQFGTAYACCCPCGLCVGCALYSMHRDKPLGSPHRVWGQYALAAGVFNVTCSLAAAAARTFLM</sequence>
<name>A0A7R9ZYI9_9DINO</name>
<dbReference type="AlphaFoldDB" id="A0A7R9ZYI9"/>
<evidence type="ECO:0000313" key="2">
    <source>
        <dbReference type="EMBL" id="CAD8347750.1"/>
    </source>
</evidence>